<dbReference type="InterPro" id="IPR003265">
    <property type="entry name" value="HhH-GPD_domain"/>
</dbReference>
<dbReference type="GO" id="GO:0051539">
    <property type="term" value="F:4 iron, 4 sulfur cluster binding"/>
    <property type="evidence" value="ECO:0007669"/>
    <property type="project" value="UniProtKB-KW"/>
</dbReference>
<feature type="compositionally biased region" description="Basic residues" evidence="14">
    <location>
        <begin position="81"/>
        <end position="94"/>
    </location>
</feature>
<sequence>MGIMIDDSTPSRRGRASQINPFASELARDRTGESNTNYPISTFRSVAFIMPKRQRAGIDSDSDAFSESLSQESDFSISKVPKSKRASKTRKNTRTTRQIASKGSINEETLSGSAMTPSHSASIHVVSTSKVDEIRESLLEWYDKVHDVRGMPWRKRYDPSLEREGRAQRAYEVWISEIMLQQTQVTTVIPYYNRWMEKFPSIRELAASDIEAVNSLWKGLGYYSRAARLLSAAQKVVKELDGRLPDNAKDMQAKISGVGRYSAGAICSIAYNECVPVLDGNVHRLLSRFLALYAPPKGKQTQDVLWAGAEAFVRNSSRAGDINQALIELGSTVCKVRDPMCSDCALSSWCQAYKQAQRHFKERESDDGADIEELCTLCEPLPADDKELGLVTIYPMKVERKKARKELDSVNVIEWRTRDKLKRWFILVRRPEGGLLAGLHEFPTVSNVSGVAVAFENAPKIVDELLTSLMIHPPSPFQKGSRSQESRGEMMNGALQVATLEPVGDVVHVFSHIKKTYRIQWVILEGGKDVPPELYAEACPSTVSICGSDKRRRITSTSKGENNPGSSNGAAAARWVPLEEVESANIGTGVTKVWKTVKALWE</sequence>
<evidence type="ECO:0000256" key="11">
    <source>
        <dbReference type="ARBA" id="ARBA00023014"/>
    </source>
</evidence>
<evidence type="ECO:0000256" key="8">
    <source>
        <dbReference type="ARBA" id="ARBA00022763"/>
    </source>
</evidence>
<dbReference type="PROSITE" id="PS01155">
    <property type="entry name" value="ENDONUCLEASE_III_2"/>
    <property type="match status" value="1"/>
</dbReference>
<evidence type="ECO:0000256" key="2">
    <source>
        <dbReference type="ARBA" id="ARBA00001966"/>
    </source>
</evidence>
<accession>A0A0C3AGL6</accession>
<evidence type="ECO:0000256" key="14">
    <source>
        <dbReference type="SAM" id="MobiDB-lite"/>
    </source>
</evidence>
<dbReference type="GO" id="GO:0032357">
    <property type="term" value="F:oxidized purine DNA binding"/>
    <property type="evidence" value="ECO:0007669"/>
    <property type="project" value="TreeGrafter"/>
</dbReference>
<evidence type="ECO:0000313" key="16">
    <source>
        <dbReference type="EMBL" id="KIM64047.1"/>
    </source>
</evidence>
<evidence type="ECO:0000256" key="9">
    <source>
        <dbReference type="ARBA" id="ARBA00022801"/>
    </source>
</evidence>
<comment type="catalytic activity">
    <reaction evidence="1">
        <text>Hydrolyzes free adenine bases from 7,8-dihydro-8-oxoguanine:adenine mismatched double-stranded DNA, leaving an apurinic site.</text>
        <dbReference type="EC" id="3.2.2.31"/>
    </reaction>
</comment>
<dbReference type="GO" id="GO:0006298">
    <property type="term" value="P:mismatch repair"/>
    <property type="evidence" value="ECO:0007669"/>
    <property type="project" value="TreeGrafter"/>
</dbReference>
<evidence type="ECO:0000256" key="12">
    <source>
        <dbReference type="ARBA" id="ARBA00023204"/>
    </source>
</evidence>
<dbReference type="Pfam" id="PF00730">
    <property type="entry name" value="HhH-GPD"/>
    <property type="match status" value="1"/>
</dbReference>
<evidence type="ECO:0000256" key="1">
    <source>
        <dbReference type="ARBA" id="ARBA00000843"/>
    </source>
</evidence>
<comment type="cofactor">
    <cofactor evidence="2">
        <name>[4Fe-4S] cluster</name>
        <dbReference type="ChEBI" id="CHEBI:49883"/>
    </cofactor>
</comment>
<feature type="compositionally biased region" description="Polar residues" evidence="14">
    <location>
        <begin position="95"/>
        <end position="116"/>
    </location>
</feature>
<feature type="region of interest" description="Disordered" evidence="14">
    <location>
        <begin position="70"/>
        <end position="116"/>
    </location>
</feature>
<dbReference type="GO" id="GO:0005634">
    <property type="term" value="C:nucleus"/>
    <property type="evidence" value="ECO:0007669"/>
    <property type="project" value="TreeGrafter"/>
</dbReference>
<dbReference type="SMART" id="SM00478">
    <property type="entry name" value="ENDO3c"/>
    <property type="match status" value="1"/>
</dbReference>
<dbReference type="InterPro" id="IPR015797">
    <property type="entry name" value="NUDIX_hydrolase-like_dom_sf"/>
</dbReference>
<keyword evidence="10" id="KW-0408">Iron</keyword>
<dbReference type="InterPro" id="IPR004036">
    <property type="entry name" value="Endonuclease-III-like_CS2"/>
</dbReference>
<dbReference type="PANTHER" id="PTHR42944:SF1">
    <property type="entry name" value="ADENINE DNA GLYCOSYLASE"/>
    <property type="match status" value="1"/>
</dbReference>
<evidence type="ECO:0000256" key="10">
    <source>
        <dbReference type="ARBA" id="ARBA00023004"/>
    </source>
</evidence>
<dbReference type="InterPro" id="IPR011257">
    <property type="entry name" value="DNA_glycosylase"/>
</dbReference>
<dbReference type="EC" id="3.2.2.31" evidence="4"/>
<dbReference type="CDD" id="cd00056">
    <property type="entry name" value="ENDO3c"/>
    <property type="match status" value="1"/>
</dbReference>
<dbReference type="EMBL" id="KN822031">
    <property type="protein sequence ID" value="KIM64047.1"/>
    <property type="molecule type" value="Genomic_DNA"/>
</dbReference>
<dbReference type="SUPFAM" id="SSF55811">
    <property type="entry name" value="Nudix"/>
    <property type="match status" value="1"/>
</dbReference>
<dbReference type="SUPFAM" id="SSF48150">
    <property type="entry name" value="DNA-glycosylase"/>
    <property type="match status" value="1"/>
</dbReference>
<dbReference type="AlphaFoldDB" id="A0A0C3AGL6"/>
<dbReference type="InParanoid" id="A0A0C3AGL6"/>
<evidence type="ECO:0000256" key="5">
    <source>
        <dbReference type="ARBA" id="ARBA00022023"/>
    </source>
</evidence>
<dbReference type="GO" id="GO:0034039">
    <property type="term" value="F:8-oxo-7,8-dihydroguanine DNA N-glycosylase activity"/>
    <property type="evidence" value="ECO:0007669"/>
    <property type="project" value="TreeGrafter"/>
</dbReference>
<dbReference type="Gene3D" id="1.10.1670.10">
    <property type="entry name" value="Helix-hairpin-Helix base-excision DNA repair enzymes (C-terminal)"/>
    <property type="match status" value="1"/>
</dbReference>
<keyword evidence="11" id="KW-0411">Iron-sulfur</keyword>
<keyword evidence="8" id="KW-0227">DNA damage</keyword>
<organism evidence="16 17">
    <name type="scientific">Scleroderma citrinum Foug A</name>
    <dbReference type="NCBI Taxonomy" id="1036808"/>
    <lineage>
        <taxon>Eukaryota</taxon>
        <taxon>Fungi</taxon>
        <taxon>Dikarya</taxon>
        <taxon>Basidiomycota</taxon>
        <taxon>Agaricomycotina</taxon>
        <taxon>Agaricomycetes</taxon>
        <taxon>Agaricomycetidae</taxon>
        <taxon>Boletales</taxon>
        <taxon>Sclerodermatineae</taxon>
        <taxon>Sclerodermataceae</taxon>
        <taxon>Scleroderma</taxon>
    </lineage>
</organism>
<reference evidence="17" key="2">
    <citation type="submission" date="2015-01" db="EMBL/GenBank/DDBJ databases">
        <title>Evolutionary Origins and Diversification of the Mycorrhizal Mutualists.</title>
        <authorList>
            <consortium name="DOE Joint Genome Institute"/>
            <consortium name="Mycorrhizal Genomics Consortium"/>
            <person name="Kohler A."/>
            <person name="Kuo A."/>
            <person name="Nagy L.G."/>
            <person name="Floudas D."/>
            <person name="Copeland A."/>
            <person name="Barry K.W."/>
            <person name="Cichocki N."/>
            <person name="Veneault-Fourrey C."/>
            <person name="LaButti K."/>
            <person name="Lindquist E.A."/>
            <person name="Lipzen A."/>
            <person name="Lundell T."/>
            <person name="Morin E."/>
            <person name="Murat C."/>
            <person name="Riley R."/>
            <person name="Ohm R."/>
            <person name="Sun H."/>
            <person name="Tunlid A."/>
            <person name="Henrissat B."/>
            <person name="Grigoriev I.V."/>
            <person name="Hibbett D.S."/>
            <person name="Martin F."/>
        </authorList>
    </citation>
    <scope>NUCLEOTIDE SEQUENCE [LARGE SCALE GENOMIC DNA]</scope>
    <source>
        <strain evidence="17">Foug A</strain>
    </source>
</reference>
<keyword evidence="7" id="KW-0479">Metal-binding</keyword>
<keyword evidence="17" id="KW-1185">Reference proteome</keyword>
<dbReference type="STRING" id="1036808.A0A0C3AGL6"/>
<dbReference type="GO" id="GO:0006285">
    <property type="term" value="P:base-excision repair, AP site formation"/>
    <property type="evidence" value="ECO:0007669"/>
    <property type="project" value="UniProtKB-ARBA"/>
</dbReference>
<dbReference type="PANTHER" id="PTHR42944">
    <property type="entry name" value="ADENINE DNA GLYCOSYLASE"/>
    <property type="match status" value="1"/>
</dbReference>
<dbReference type="Gene3D" id="3.90.79.10">
    <property type="entry name" value="Nucleoside Triphosphate Pyrophosphohydrolase"/>
    <property type="match status" value="1"/>
</dbReference>
<dbReference type="OrthoDB" id="10248838at2759"/>
<comment type="similarity">
    <text evidence="3">Belongs to the Nth/MutY family.</text>
</comment>
<reference evidence="16 17" key="1">
    <citation type="submission" date="2014-04" db="EMBL/GenBank/DDBJ databases">
        <authorList>
            <consortium name="DOE Joint Genome Institute"/>
            <person name="Kuo A."/>
            <person name="Kohler A."/>
            <person name="Nagy L.G."/>
            <person name="Floudas D."/>
            <person name="Copeland A."/>
            <person name="Barry K.W."/>
            <person name="Cichocki N."/>
            <person name="Veneault-Fourrey C."/>
            <person name="LaButti K."/>
            <person name="Lindquist E.A."/>
            <person name="Lipzen A."/>
            <person name="Lundell T."/>
            <person name="Morin E."/>
            <person name="Murat C."/>
            <person name="Sun H."/>
            <person name="Tunlid A."/>
            <person name="Henrissat B."/>
            <person name="Grigoriev I.V."/>
            <person name="Hibbett D.S."/>
            <person name="Martin F."/>
            <person name="Nordberg H.P."/>
            <person name="Cantor M.N."/>
            <person name="Hua S.X."/>
        </authorList>
    </citation>
    <scope>NUCLEOTIDE SEQUENCE [LARGE SCALE GENOMIC DNA]</scope>
    <source>
        <strain evidence="16 17">Foug A</strain>
    </source>
</reference>
<name>A0A0C3AGL6_9AGAM</name>
<proteinExistence type="inferred from homology"/>
<dbReference type="FunFam" id="1.10.340.30:FF:000002">
    <property type="entry name" value="Adenine DNA glycosylase"/>
    <property type="match status" value="1"/>
</dbReference>
<dbReference type="Proteomes" id="UP000053989">
    <property type="component" value="Unassembled WGS sequence"/>
</dbReference>
<dbReference type="InterPro" id="IPR044298">
    <property type="entry name" value="MIG/MutY"/>
</dbReference>
<keyword evidence="13" id="KW-0326">Glycosidase</keyword>
<dbReference type="GO" id="GO:0000701">
    <property type="term" value="F:purine-specific mismatch base pair DNA N-glycosylase activity"/>
    <property type="evidence" value="ECO:0007669"/>
    <property type="project" value="UniProtKB-EC"/>
</dbReference>
<dbReference type="GO" id="GO:0046872">
    <property type="term" value="F:metal ion binding"/>
    <property type="evidence" value="ECO:0007669"/>
    <property type="project" value="UniProtKB-KW"/>
</dbReference>
<evidence type="ECO:0000256" key="7">
    <source>
        <dbReference type="ARBA" id="ARBA00022723"/>
    </source>
</evidence>
<dbReference type="Gene3D" id="1.10.340.30">
    <property type="entry name" value="Hypothetical protein, domain 2"/>
    <property type="match status" value="1"/>
</dbReference>
<keyword evidence="6" id="KW-0004">4Fe-4S</keyword>
<evidence type="ECO:0000256" key="4">
    <source>
        <dbReference type="ARBA" id="ARBA00012045"/>
    </source>
</evidence>
<evidence type="ECO:0000256" key="3">
    <source>
        <dbReference type="ARBA" id="ARBA00008343"/>
    </source>
</evidence>
<dbReference type="FunCoup" id="A0A0C3AGL6">
    <property type="interactions" value="259"/>
</dbReference>
<evidence type="ECO:0000313" key="17">
    <source>
        <dbReference type="Proteomes" id="UP000053989"/>
    </source>
</evidence>
<feature type="domain" description="HhH-GPD" evidence="15">
    <location>
        <begin position="179"/>
        <end position="332"/>
    </location>
</feature>
<feature type="region of interest" description="Disordered" evidence="14">
    <location>
        <begin position="1"/>
        <end position="35"/>
    </location>
</feature>
<evidence type="ECO:0000256" key="6">
    <source>
        <dbReference type="ARBA" id="ARBA00022485"/>
    </source>
</evidence>
<dbReference type="InterPro" id="IPR023170">
    <property type="entry name" value="HhH_base_excis_C"/>
</dbReference>
<protein>
    <recommendedName>
        <fullName evidence="5">Adenine DNA glycosylase</fullName>
        <ecNumber evidence="4">3.2.2.31</ecNumber>
    </recommendedName>
</protein>
<evidence type="ECO:0000256" key="13">
    <source>
        <dbReference type="ARBA" id="ARBA00023295"/>
    </source>
</evidence>
<gene>
    <name evidence="16" type="ORF">SCLCIDRAFT_682451</name>
</gene>
<dbReference type="HOGENOM" id="CLU_012862_0_0_1"/>
<dbReference type="GO" id="GO:0035485">
    <property type="term" value="F:adenine/guanine mispair binding"/>
    <property type="evidence" value="ECO:0007669"/>
    <property type="project" value="TreeGrafter"/>
</dbReference>
<keyword evidence="12" id="KW-0234">DNA repair</keyword>
<keyword evidence="9" id="KW-0378">Hydrolase</keyword>
<evidence type="ECO:0000259" key="15">
    <source>
        <dbReference type="SMART" id="SM00478"/>
    </source>
</evidence>